<dbReference type="Ensembl" id="ENSONIT00000018420.2">
    <property type="protein sequence ID" value="ENSONIP00000018403.2"/>
    <property type="gene ID" value="ENSONIG00000014618.2"/>
</dbReference>
<dbReference type="CDD" id="cd00096">
    <property type="entry name" value="Ig"/>
    <property type="match status" value="2"/>
</dbReference>
<dbReference type="eggNOG" id="KOG2392">
    <property type="taxonomic scope" value="Eukaryota"/>
</dbReference>
<gene>
    <name evidence="3" type="primary">serping1</name>
</gene>
<dbReference type="STRING" id="8128.ENSONIP00000018403"/>
<evidence type="ECO:0000313" key="3">
    <source>
        <dbReference type="Ensembl" id="ENSONIP00000018403.2"/>
    </source>
</evidence>
<dbReference type="Pfam" id="PF00079">
    <property type="entry name" value="Serpin"/>
    <property type="match status" value="1"/>
</dbReference>
<dbReference type="SMART" id="SM00093">
    <property type="entry name" value="SERPIN"/>
    <property type="match status" value="1"/>
</dbReference>
<evidence type="ECO:0000259" key="2">
    <source>
        <dbReference type="PROSITE" id="PS50835"/>
    </source>
</evidence>
<feature type="domain" description="Ig-like" evidence="2">
    <location>
        <begin position="86"/>
        <end position="152"/>
    </location>
</feature>
<dbReference type="SUPFAM" id="SSF56574">
    <property type="entry name" value="Serpins"/>
    <property type="match status" value="1"/>
</dbReference>
<dbReference type="GO" id="GO:0004867">
    <property type="term" value="F:serine-type endopeptidase inhibitor activity"/>
    <property type="evidence" value="ECO:0007669"/>
    <property type="project" value="InterPro"/>
</dbReference>
<dbReference type="InterPro" id="IPR036179">
    <property type="entry name" value="Ig-like_dom_sf"/>
</dbReference>
<dbReference type="InterPro" id="IPR042185">
    <property type="entry name" value="Serpin_sf_2"/>
</dbReference>
<dbReference type="PANTHER" id="PTHR11461:SF159">
    <property type="entry name" value="PLASMA PROTEASE C1 INHIBITOR"/>
    <property type="match status" value="1"/>
</dbReference>
<dbReference type="InParanoid" id="I3KBA8"/>
<dbReference type="InterPro" id="IPR000215">
    <property type="entry name" value="Serpin_fam"/>
</dbReference>
<dbReference type="SUPFAM" id="SSF48726">
    <property type="entry name" value="Immunoglobulin"/>
    <property type="match status" value="2"/>
</dbReference>
<dbReference type="SMART" id="SM00409">
    <property type="entry name" value="IG"/>
    <property type="match status" value="2"/>
</dbReference>
<proteinExistence type="inferred from homology"/>
<accession>I3KBA8</accession>
<dbReference type="AlphaFoldDB" id="I3KBA8"/>
<feature type="domain" description="Ig-like" evidence="2">
    <location>
        <begin position="173"/>
        <end position="260"/>
    </location>
</feature>
<dbReference type="InterPro" id="IPR007110">
    <property type="entry name" value="Ig-like_dom"/>
</dbReference>
<dbReference type="GeneTree" id="ENSGT00940000159681"/>
<sequence>MCLLISGNLMRQCTPCNHNSLRNFKCRLISLLHRLRHILISPPAWCHINFEILSRLQMGQKATLCFLLQLIFGLSSCTKIRVIPDSTLELPCLPANNHFIGVEEITWKFNGHILSHNYQPVPSDFSLRLHSVTKNKEGTYECLLKGSDMEMVRRFDVIVDDFTDYQMKVFTKSDVKLPCNIPSSREVSANALWFKETANGRIKLNLEDDSTDDNKKIELIFPLDHDQSILVLNAGMEDAGIYECELDDGKKLSSVNLTVEVLVPTTALPDICQGSTSPWEPCQEENSRTAEPILQESMTEFSMKLYYYLREIYPSGNMLFSPVSIGGVLSHLLLGARNDTRKAIESAICVPHDFHCVHSQMKKLREKLAGSLLMASQIYYDSHMNLSEFFTDQSIQFYDAEPTKLLNTTEENTQMINSWVAEKTQNKITKLLDFVPPSSQLILLNAVSFSGQWKVKFNPKNKKGHFTKFNGDVVTVPLLYHDKYMATMMYDLHLRAQVARFALTGDSSLYILLPPTNTEAKLQEIEQRMTDRAVVQMIQSMKTSSPQPIEVTLPQIKLNFQPEMNTLIKKLGLSVLYQGADLCGLYPQEKLLLDDAKHKAFLALTEKGVEAGAVTTLSFSRSFPSFSALRPFIMLLWSDHTNVPLFIGRLTEP</sequence>
<keyword evidence="4" id="KW-1185">Reference proteome</keyword>
<comment type="similarity">
    <text evidence="1">Belongs to the serpin family.</text>
</comment>
<dbReference type="Gene3D" id="2.30.39.10">
    <property type="entry name" value="Alpha-1-antitrypsin, domain 1"/>
    <property type="match status" value="1"/>
</dbReference>
<dbReference type="InterPro" id="IPR023796">
    <property type="entry name" value="Serpin_dom"/>
</dbReference>
<protein>
    <submittedName>
        <fullName evidence="3">Serpin peptidase inhibitor, clade G (C1 inhibitor), member 1</fullName>
    </submittedName>
</protein>
<dbReference type="InterPro" id="IPR013783">
    <property type="entry name" value="Ig-like_fold"/>
</dbReference>
<dbReference type="Gene3D" id="3.30.497.10">
    <property type="entry name" value="Antithrombin, subunit I, domain 2"/>
    <property type="match status" value="1"/>
</dbReference>
<reference evidence="3" key="2">
    <citation type="submission" date="2025-08" db="UniProtKB">
        <authorList>
            <consortium name="Ensembl"/>
        </authorList>
    </citation>
    <scope>IDENTIFICATION</scope>
</reference>
<evidence type="ECO:0000313" key="4">
    <source>
        <dbReference type="Proteomes" id="UP000005207"/>
    </source>
</evidence>
<dbReference type="InterPro" id="IPR036186">
    <property type="entry name" value="Serpin_sf"/>
</dbReference>
<dbReference type="PROSITE" id="PS50835">
    <property type="entry name" value="IG_LIKE"/>
    <property type="match status" value="2"/>
</dbReference>
<dbReference type="InterPro" id="IPR042178">
    <property type="entry name" value="Serpin_sf_1"/>
</dbReference>
<dbReference type="GO" id="GO:0005615">
    <property type="term" value="C:extracellular space"/>
    <property type="evidence" value="ECO:0007669"/>
    <property type="project" value="InterPro"/>
</dbReference>
<reference evidence="4" key="1">
    <citation type="submission" date="2012-01" db="EMBL/GenBank/DDBJ databases">
        <title>The Genome Sequence of Oreochromis niloticus (Nile Tilapia).</title>
        <authorList>
            <consortium name="Broad Institute Genome Assembly Team"/>
            <consortium name="Broad Institute Sequencing Platform"/>
            <person name="Di Palma F."/>
            <person name="Johnson J."/>
            <person name="Lander E.S."/>
            <person name="Lindblad-Toh K."/>
        </authorList>
    </citation>
    <scope>NUCLEOTIDE SEQUENCE [LARGE SCALE GENOMIC DNA]</scope>
</reference>
<name>I3KBA8_ORENI</name>
<dbReference type="InterPro" id="IPR003599">
    <property type="entry name" value="Ig_sub"/>
</dbReference>
<reference evidence="3" key="3">
    <citation type="submission" date="2025-09" db="UniProtKB">
        <authorList>
            <consortium name="Ensembl"/>
        </authorList>
    </citation>
    <scope>IDENTIFICATION</scope>
</reference>
<dbReference type="Proteomes" id="UP000005207">
    <property type="component" value="Linkage group LG6"/>
</dbReference>
<organism evidence="3 4">
    <name type="scientific">Oreochromis niloticus</name>
    <name type="common">Nile tilapia</name>
    <name type="synonym">Tilapia nilotica</name>
    <dbReference type="NCBI Taxonomy" id="8128"/>
    <lineage>
        <taxon>Eukaryota</taxon>
        <taxon>Metazoa</taxon>
        <taxon>Chordata</taxon>
        <taxon>Craniata</taxon>
        <taxon>Vertebrata</taxon>
        <taxon>Euteleostomi</taxon>
        <taxon>Actinopterygii</taxon>
        <taxon>Neopterygii</taxon>
        <taxon>Teleostei</taxon>
        <taxon>Neoteleostei</taxon>
        <taxon>Acanthomorphata</taxon>
        <taxon>Ovalentaria</taxon>
        <taxon>Cichlomorphae</taxon>
        <taxon>Cichliformes</taxon>
        <taxon>Cichlidae</taxon>
        <taxon>African cichlids</taxon>
        <taxon>Pseudocrenilabrinae</taxon>
        <taxon>Oreochromini</taxon>
        <taxon>Oreochromis</taxon>
    </lineage>
</organism>
<dbReference type="OMA" id="FELSSCT"/>
<dbReference type="Gene3D" id="2.60.40.10">
    <property type="entry name" value="Immunoglobulins"/>
    <property type="match status" value="2"/>
</dbReference>
<evidence type="ECO:0000256" key="1">
    <source>
        <dbReference type="RuleBase" id="RU000411"/>
    </source>
</evidence>
<dbReference type="PANTHER" id="PTHR11461">
    <property type="entry name" value="SERINE PROTEASE INHIBITOR, SERPIN"/>
    <property type="match status" value="1"/>
</dbReference>
<dbReference type="HOGENOM" id="CLU_460000_0_0_1"/>